<accession>A0A448XNZ0</accession>
<comment type="cofactor">
    <cofactor evidence="1">
        <name>Mg(2+)</name>
        <dbReference type="ChEBI" id="CHEBI:18420"/>
    </cofactor>
</comment>
<comment type="pathway">
    <text evidence="1">Cofactor biosynthesis; molybdopterin biosynthesis.</text>
</comment>
<comment type="similarity">
    <text evidence="1">Belongs to the MoeA family.</text>
</comment>
<keyword evidence="1" id="KW-0501">Molybdenum cofactor biosynthesis</keyword>
<comment type="function">
    <text evidence="1">Catalyzes two steps in the biosynthesis of the molybdenum cofactor. In the first step, molybdopterin is adenylated. Subsequently, molybdate is inserted into adenylated molybdopterin and AMP is released.</text>
</comment>
<keyword evidence="1" id="KW-0460">Magnesium</keyword>
<dbReference type="Proteomes" id="UP000784294">
    <property type="component" value="Unassembled WGS sequence"/>
</dbReference>
<dbReference type="Gene3D" id="2.40.340.10">
    <property type="entry name" value="MoeA, C-terminal, domain IV"/>
    <property type="match status" value="1"/>
</dbReference>
<dbReference type="PANTHER" id="PTHR10192">
    <property type="entry name" value="MOLYBDOPTERIN BIOSYNTHESIS PROTEIN"/>
    <property type="match status" value="1"/>
</dbReference>
<dbReference type="GO" id="GO:0061598">
    <property type="term" value="F:molybdopterin adenylyltransferase activity"/>
    <property type="evidence" value="ECO:0007669"/>
    <property type="project" value="UniProtKB-UniRule"/>
</dbReference>
<sequence length="214" mass="22964">MFSQNHRTLFFCLPGNPASSFVIAHILLLPALRCLYIASSLTEFGQRNQGCSEDHLNGSNTPVVPSWVIDKSLPQRLHVRLRDSVGPLDQERPEYRRAHLLWNRIEPGGVSIPEASCLLQGDQTSSRLLSCAHGCDLLLVLPSASGATEAGPSLIEKAEVSAVPVPEAMAAVAKSVDATASESCLSFLPKGTVVEAILLDTRYGASNSMTHTCT</sequence>
<keyword evidence="1" id="KW-0500">Molybdenum</keyword>
<dbReference type="SUPFAM" id="SSF53218">
    <property type="entry name" value="Molybdenum cofactor biosynthesis proteins"/>
    <property type="match status" value="1"/>
</dbReference>
<dbReference type="GO" id="GO:0005524">
    <property type="term" value="F:ATP binding"/>
    <property type="evidence" value="ECO:0007669"/>
    <property type="project" value="UniProtKB-UniRule"/>
</dbReference>
<reference evidence="2" key="1">
    <citation type="submission" date="2018-11" db="EMBL/GenBank/DDBJ databases">
        <authorList>
            <consortium name="Pathogen Informatics"/>
        </authorList>
    </citation>
    <scope>NUCLEOTIDE SEQUENCE</scope>
</reference>
<comment type="catalytic activity">
    <reaction evidence="1">
        <text>molybdopterin + ATP + H(+) = adenylyl-molybdopterin + diphosphate</text>
        <dbReference type="Rhea" id="RHEA:31331"/>
        <dbReference type="ChEBI" id="CHEBI:15378"/>
        <dbReference type="ChEBI" id="CHEBI:30616"/>
        <dbReference type="ChEBI" id="CHEBI:33019"/>
        <dbReference type="ChEBI" id="CHEBI:58698"/>
        <dbReference type="ChEBI" id="CHEBI:62727"/>
    </reaction>
</comment>
<keyword evidence="1" id="KW-0479">Metal-binding</keyword>
<keyword evidence="1" id="KW-0808">Transferase</keyword>
<dbReference type="InterPro" id="IPR036688">
    <property type="entry name" value="MoeA_C_domain_IV_sf"/>
</dbReference>
<dbReference type="GO" id="GO:0005829">
    <property type="term" value="C:cytosol"/>
    <property type="evidence" value="ECO:0007669"/>
    <property type="project" value="TreeGrafter"/>
</dbReference>
<proteinExistence type="inferred from homology"/>
<dbReference type="AlphaFoldDB" id="A0A448XNZ0"/>
<dbReference type="GO" id="GO:0006777">
    <property type="term" value="P:Mo-molybdopterin cofactor biosynthetic process"/>
    <property type="evidence" value="ECO:0007669"/>
    <property type="project" value="UniProtKB-UniRule"/>
</dbReference>
<evidence type="ECO:0000313" key="3">
    <source>
        <dbReference type="Proteomes" id="UP000784294"/>
    </source>
</evidence>
<comment type="catalytic activity">
    <reaction evidence="1">
        <text>adenylyl-molybdopterin + molybdate = Mo-molybdopterin + AMP + H(+)</text>
        <dbReference type="Rhea" id="RHEA:35047"/>
        <dbReference type="ChEBI" id="CHEBI:15378"/>
        <dbReference type="ChEBI" id="CHEBI:36264"/>
        <dbReference type="ChEBI" id="CHEBI:62727"/>
        <dbReference type="ChEBI" id="CHEBI:71302"/>
        <dbReference type="ChEBI" id="CHEBI:456215"/>
    </reaction>
</comment>
<dbReference type="UniPathway" id="UPA00344"/>
<gene>
    <name evidence="2" type="ORF">PXEA_LOCUS34783</name>
</gene>
<evidence type="ECO:0000313" key="2">
    <source>
        <dbReference type="EMBL" id="VEL41343.1"/>
    </source>
</evidence>
<dbReference type="GO" id="GO:0061599">
    <property type="term" value="F:molybdopterin molybdotransferase activity"/>
    <property type="evidence" value="ECO:0007669"/>
    <property type="project" value="UniProtKB-UniRule"/>
</dbReference>
<comment type="caution">
    <text evidence="2">The sequence shown here is derived from an EMBL/GenBank/DDBJ whole genome shotgun (WGS) entry which is preliminary data.</text>
</comment>
<name>A0A448XNZ0_9PLAT</name>
<dbReference type="Gene3D" id="3.40.980.10">
    <property type="entry name" value="MoaB/Mog-like domain"/>
    <property type="match status" value="1"/>
</dbReference>
<dbReference type="PANTHER" id="PTHR10192:SF5">
    <property type="entry name" value="GEPHYRIN"/>
    <property type="match status" value="1"/>
</dbReference>
<evidence type="ECO:0000256" key="1">
    <source>
        <dbReference type="RuleBase" id="RU365090"/>
    </source>
</evidence>
<dbReference type="EMBL" id="CAAALY010268892">
    <property type="protein sequence ID" value="VEL41343.1"/>
    <property type="molecule type" value="Genomic_DNA"/>
</dbReference>
<dbReference type="InterPro" id="IPR036425">
    <property type="entry name" value="MoaB/Mog-like_dom_sf"/>
</dbReference>
<organism evidence="2 3">
    <name type="scientific">Protopolystoma xenopodis</name>
    <dbReference type="NCBI Taxonomy" id="117903"/>
    <lineage>
        <taxon>Eukaryota</taxon>
        <taxon>Metazoa</taxon>
        <taxon>Spiralia</taxon>
        <taxon>Lophotrochozoa</taxon>
        <taxon>Platyhelminthes</taxon>
        <taxon>Monogenea</taxon>
        <taxon>Polyopisthocotylea</taxon>
        <taxon>Polystomatidea</taxon>
        <taxon>Polystomatidae</taxon>
        <taxon>Protopolystoma</taxon>
    </lineage>
</organism>
<protein>
    <submittedName>
        <fullName evidence="2">Uncharacterized protein</fullName>
    </submittedName>
</protein>
<keyword evidence="3" id="KW-1185">Reference proteome</keyword>
<dbReference type="GO" id="GO:0046872">
    <property type="term" value="F:metal ion binding"/>
    <property type="evidence" value="ECO:0007669"/>
    <property type="project" value="UniProtKB-UniRule"/>
</dbReference>
<dbReference type="InterPro" id="IPR038987">
    <property type="entry name" value="MoeA-like"/>
</dbReference>